<gene>
    <name evidence="2" type="ORF">Gferi_06610</name>
</gene>
<dbReference type="InterPro" id="IPR025438">
    <property type="entry name" value="DUF4180"/>
</dbReference>
<proteinExistence type="predicted"/>
<dbReference type="OrthoDB" id="8595425at2"/>
<dbReference type="KEGG" id="gfe:Gferi_06610"/>
<feature type="domain" description="DUF4180" evidence="1">
    <location>
        <begin position="9"/>
        <end position="117"/>
    </location>
</feature>
<evidence type="ECO:0000313" key="2">
    <source>
        <dbReference type="EMBL" id="AOT69266.1"/>
    </source>
</evidence>
<name>A0A1D8GED6_9FIRM</name>
<organism evidence="2 3">
    <name type="scientific">Geosporobacter ferrireducens</name>
    <dbReference type="NCBI Taxonomy" id="1424294"/>
    <lineage>
        <taxon>Bacteria</taxon>
        <taxon>Bacillati</taxon>
        <taxon>Bacillota</taxon>
        <taxon>Clostridia</taxon>
        <taxon>Peptostreptococcales</taxon>
        <taxon>Thermotaleaceae</taxon>
        <taxon>Geosporobacter</taxon>
    </lineage>
</organism>
<dbReference type="Pfam" id="PF13788">
    <property type="entry name" value="DUF4180"/>
    <property type="match status" value="1"/>
</dbReference>
<dbReference type="STRING" id="1424294.Gferi_06610"/>
<keyword evidence="3" id="KW-1185">Reference proteome</keyword>
<sequence length="121" mass="13923">MKYTILGKNNSIVYIESEDILINDSQSALDLMMTVKYEKDCSRIVLDKKAISEEFFRLRSGIAGEVLQKFINYRTKLAIIGDFSKYTSKPLHDFIHECNKGNDIFFVDNLDQAVEKLALAY</sequence>
<dbReference type="RefSeq" id="WP_069974832.1">
    <property type="nucleotide sequence ID" value="NZ_CP017269.1"/>
</dbReference>
<dbReference type="EMBL" id="CP017269">
    <property type="protein sequence ID" value="AOT69266.1"/>
    <property type="molecule type" value="Genomic_DNA"/>
</dbReference>
<dbReference type="Proteomes" id="UP000095743">
    <property type="component" value="Chromosome"/>
</dbReference>
<dbReference type="AlphaFoldDB" id="A0A1D8GED6"/>
<evidence type="ECO:0000313" key="3">
    <source>
        <dbReference type="Proteomes" id="UP000095743"/>
    </source>
</evidence>
<accession>A0A1D8GED6</accession>
<evidence type="ECO:0000259" key="1">
    <source>
        <dbReference type="Pfam" id="PF13788"/>
    </source>
</evidence>
<protein>
    <submittedName>
        <fullName evidence="2">Cytoplasmic protein</fullName>
    </submittedName>
</protein>
<reference evidence="2 3" key="1">
    <citation type="submission" date="2016-09" db="EMBL/GenBank/DDBJ databases">
        <title>Genomic analysis reveals versatility of anaerobic energy metabolism of Geosporobacter ferrireducens IRF9 of phylum Firmicutes.</title>
        <authorList>
            <person name="Kim S.-J."/>
        </authorList>
    </citation>
    <scope>NUCLEOTIDE SEQUENCE [LARGE SCALE GENOMIC DNA]</scope>
    <source>
        <strain evidence="2 3">IRF9</strain>
    </source>
</reference>